<evidence type="ECO:0000256" key="1">
    <source>
        <dbReference type="ARBA" id="ARBA00004514"/>
    </source>
</evidence>
<sequence>MNQQFSRITEYVAGDIHSGAAEMAVKTLRDILSIDSLDTVSQEDWKEFAINLHHGKPCMAPIFNIANAIMIYVPEGNSAVIKVLKRILRQEEESTESLRKSARNISGDVFLTTTYSSTVLKALAEISKTRDIKVIATESAPGKEGRLFANLVGEFADCKLIHDSTIFSVASEADCFISGADSIIPKGVVNKVGTRTAAEAARVCGLDSCVICSSLKLCPVNLSDLHVTRKLNGRVEEYNQIFDVTSLNLFQKVITDLGDYTPNDILKNMSSNVSKELYGN</sequence>
<dbReference type="InterPro" id="IPR042529">
    <property type="entry name" value="IF_2B-like_C"/>
</dbReference>
<dbReference type="PANTHER" id="PTHR45859">
    <property type="entry name" value="TRANSLATION INITIATION FACTOR EIF-2B SUBUNIT BETA"/>
    <property type="match status" value="1"/>
</dbReference>
<accession>A0A8J8PHI3</accession>
<keyword evidence="4" id="KW-0648">Protein biosynthesis</keyword>
<keyword evidence="3" id="KW-0396">Initiation factor</keyword>
<dbReference type="PANTHER" id="PTHR45859:SF1">
    <property type="entry name" value="TRANSLATION INITIATION FACTOR EIF-2B SUBUNIT BETA"/>
    <property type="match status" value="1"/>
</dbReference>
<evidence type="ECO:0000313" key="10">
    <source>
        <dbReference type="Proteomes" id="UP000752814"/>
    </source>
</evidence>
<comment type="subunit">
    <text evidence="7">Component of the translation initiation factor 2B (eIF2B) complex which is a heterodecamer of two sets of five different subunits: alpha, beta, gamma, delta and epsilon. Subunits alpha, beta and delta comprise a regulatory subcomplex and subunits epsilon and gamma comprise a catalytic subcomplex. Within the complex, the hexameric regulatory complex resides at the center, with the two heterodimeric catalytic subcomplexes bound on opposite sides.</text>
</comment>
<evidence type="ECO:0000256" key="3">
    <source>
        <dbReference type="ARBA" id="ARBA00022540"/>
    </source>
</evidence>
<dbReference type="InterPro" id="IPR037171">
    <property type="entry name" value="NagB/RpiA_transferase-like"/>
</dbReference>
<evidence type="ECO:0000256" key="7">
    <source>
        <dbReference type="ARBA" id="ARBA00046432"/>
    </source>
</evidence>
<evidence type="ECO:0000256" key="2">
    <source>
        <dbReference type="ARBA" id="ARBA00022490"/>
    </source>
</evidence>
<proteinExistence type="inferred from homology"/>
<dbReference type="GO" id="GO:0005085">
    <property type="term" value="F:guanyl-nucleotide exchange factor activity"/>
    <property type="evidence" value="ECO:0007669"/>
    <property type="project" value="TreeGrafter"/>
</dbReference>
<evidence type="ECO:0000256" key="8">
    <source>
        <dbReference type="RuleBase" id="RU003814"/>
    </source>
</evidence>
<reference evidence="9" key="1">
    <citation type="submission" date="2016-03" db="EMBL/GenBank/DDBJ databases">
        <authorList>
            <person name="Borrel G."/>
            <person name="Mccann A."/>
            <person name="O'Toole P.W."/>
        </authorList>
    </citation>
    <scope>NUCLEOTIDE SEQUENCE</scope>
    <source>
        <strain evidence="9">183</strain>
    </source>
</reference>
<dbReference type="RefSeq" id="WP_020448548.1">
    <property type="nucleotide sequence ID" value="NZ_CAYAYE010000003.1"/>
</dbReference>
<comment type="caution">
    <text evidence="9">The sequence shown here is derived from an EMBL/GenBank/DDBJ whole genome shotgun (WGS) entry which is preliminary data.</text>
</comment>
<dbReference type="GO" id="GO:0003743">
    <property type="term" value="F:translation initiation factor activity"/>
    <property type="evidence" value="ECO:0007669"/>
    <property type="project" value="UniProtKB-KW"/>
</dbReference>
<evidence type="ECO:0000256" key="6">
    <source>
        <dbReference type="ARBA" id="ARBA00044228"/>
    </source>
</evidence>
<evidence type="ECO:0000313" key="9">
    <source>
        <dbReference type="EMBL" id="TQS84883.1"/>
    </source>
</evidence>
<keyword evidence="2" id="KW-0963">Cytoplasm</keyword>
<gene>
    <name evidence="9" type="ORF">A3207_02350</name>
</gene>
<organism evidence="9 10">
    <name type="scientific">Candidatus Methanomassiliicoccus intestinalis</name>
    <dbReference type="NCBI Taxonomy" id="1406512"/>
    <lineage>
        <taxon>Archaea</taxon>
        <taxon>Methanobacteriati</taxon>
        <taxon>Thermoplasmatota</taxon>
        <taxon>Thermoplasmata</taxon>
        <taxon>Methanomassiliicoccales</taxon>
        <taxon>Methanomassiliicoccaceae</taxon>
        <taxon>Methanomassiliicoccus</taxon>
    </lineage>
</organism>
<protein>
    <recommendedName>
        <fullName evidence="5">Translation initiation factor eIF2B subunit beta</fullName>
    </recommendedName>
    <alternativeName>
        <fullName evidence="6">eIF2B GDP-GTP exchange factor subunit beta</fullName>
    </alternativeName>
</protein>
<dbReference type="EMBL" id="LVVT01000001">
    <property type="protein sequence ID" value="TQS84883.1"/>
    <property type="molecule type" value="Genomic_DNA"/>
</dbReference>
<dbReference type="InterPro" id="IPR051855">
    <property type="entry name" value="eIF2B_beta_subunit"/>
</dbReference>
<dbReference type="SUPFAM" id="SSF100950">
    <property type="entry name" value="NagB/RpiA/CoA transferase-like"/>
    <property type="match status" value="1"/>
</dbReference>
<evidence type="ECO:0000256" key="5">
    <source>
        <dbReference type="ARBA" id="ARBA00044122"/>
    </source>
</evidence>
<comment type="subcellular location">
    <subcellularLocation>
        <location evidence="1">Cytoplasm</location>
        <location evidence="1">Cytosol</location>
    </subcellularLocation>
</comment>
<dbReference type="Pfam" id="PF01008">
    <property type="entry name" value="IF-2B"/>
    <property type="match status" value="1"/>
</dbReference>
<dbReference type="AlphaFoldDB" id="A0A8J8PHI3"/>
<name>A0A8J8PHI3_9ARCH</name>
<dbReference type="GeneID" id="41323076"/>
<dbReference type="InterPro" id="IPR000649">
    <property type="entry name" value="IF-2B-related"/>
</dbReference>
<dbReference type="GO" id="GO:0005829">
    <property type="term" value="C:cytosol"/>
    <property type="evidence" value="ECO:0007669"/>
    <property type="project" value="UniProtKB-SubCell"/>
</dbReference>
<evidence type="ECO:0000256" key="4">
    <source>
        <dbReference type="ARBA" id="ARBA00022917"/>
    </source>
</evidence>
<dbReference type="OMA" id="ASEADCF"/>
<dbReference type="Proteomes" id="UP000752814">
    <property type="component" value="Unassembled WGS sequence"/>
</dbReference>
<comment type="similarity">
    <text evidence="8">Belongs to the eIF-2B alpha/beta/delta subunits family.</text>
</comment>
<dbReference type="Gene3D" id="3.40.50.10470">
    <property type="entry name" value="Translation initiation factor eif-2b, domain 2"/>
    <property type="match status" value="1"/>
</dbReference>